<dbReference type="InterPro" id="IPR010024">
    <property type="entry name" value="CHP16711"/>
</dbReference>
<dbReference type="Proteomes" id="UP000224459">
    <property type="component" value="Segment"/>
</dbReference>
<dbReference type="InterPro" id="IPR019096">
    <property type="entry name" value="YopX_protein"/>
</dbReference>
<protein>
    <recommendedName>
        <fullName evidence="1">YopX protein domain-containing protein</fullName>
    </recommendedName>
</protein>
<name>A0A1X9I9H1_9CAUD</name>
<accession>A0A1X9I9H1</accession>
<dbReference type="NCBIfam" id="TIGR01671">
    <property type="entry name" value="phage_TIGR01671"/>
    <property type="match status" value="1"/>
</dbReference>
<dbReference type="Pfam" id="PF09643">
    <property type="entry name" value="YopX"/>
    <property type="match status" value="1"/>
</dbReference>
<evidence type="ECO:0000259" key="1">
    <source>
        <dbReference type="Pfam" id="PF09643"/>
    </source>
</evidence>
<dbReference type="SUPFAM" id="SSF159006">
    <property type="entry name" value="YopX-like"/>
    <property type="match status" value="1"/>
</dbReference>
<evidence type="ECO:0000313" key="2">
    <source>
        <dbReference type="EMBL" id="ANT44692.1"/>
    </source>
</evidence>
<dbReference type="InterPro" id="IPR023385">
    <property type="entry name" value="YopX-like_C"/>
</dbReference>
<evidence type="ECO:0000313" key="3">
    <source>
        <dbReference type="Proteomes" id="UP000224459"/>
    </source>
</evidence>
<proteinExistence type="predicted"/>
<gene>
    <name evidence="2" type="ORF">vB_SscM-1_029</name>
</gene>
<feature type="domain" description="YopX protein" evidence="1">
    <location>
        <begin position="4"/>
        <end position="133"/>
    </location>
</feature>
<organism evidence="2 3">
    <name type="scientific">Staphylococcus phage vB_SscM-1</name>
    <dbReference type="NCBI Taxonomy" id="1868844"/>
    <lineage>
        <taxon>Viruses</taxon>
        <taxon>Duplodnaviria</taxon>
        <taxon>Heunggongvirae</taxon>
        <taxon>Uroviricota</taxon>
        <taxon>Caudoviricetes</taxon>
        <taxon>Herelleviridae</taxon>
        <taxon>Twortvirinae</taxon>
        <taxon>Sciuriunavirus</taxon>
        <taxon>Sciuriunavirus SscM1</taxon>
    </lineage>
</organism>
<keyword evidence="3" id="KW-1185">Reference proteome</keyword>
<reference evidence="3" key="1">
    <citation type="submission" date="2016-04" db="EMBL/GenBank/DDBJ databases">
        <authorList>
            <person name="Gasior T."/>
        </authorList>
    </citation>
    <scope>NUCLEOTIDE SEQUENCE [LARGE SCALE GENOMIC DNA]</scope>
</reference>
<dbReference type="Gene3D" id="2.30.30.290">
    <property type="entry name" value="YopX-like domains"/>
    <property type="match status" value="1"/>
</dbReference>
<dbReference type="EMBL" id="KX171212">
    <property type="protein sequence ID" value="ANT44692.1"/>
    <property type="molecule type" value="Genomic_DNA"/>
</dbReference>
<sequence length="136" mass="15928">MIQKFRAWDKWEKEMLNVHGINYDAEGVWTKEVFDEEDMGDFIHFSDIELLQSTGLLDKNGNEVFESQIVDVRTLEGTIYLRGIVKKVKGGFYIEGLHISKNIPLTDFYFKSYTNTLEIEILGNVYQDEHLLEEDK</sequence>